<reference evidence="2 3" key="1">
    <citation type="submission" date="2020-01" db="EMBL/GenBank/DDBJ databases">
        <authorList>
            <consortium name="DOE Joint Genome Institute"/>
            <person name="Haridas S."/>
            <person name="Albert R."/>
            <person name="Binder M."/>
            <person name="Bloem J."/>
            <person name="Labutti K."/>
            <person name="Salamov A."/>
            <person name="Andreopoulos B."/>
            <person name="Baker S.E."/>
            <person name="Barry K."/>
            <person name="Bills G."/>
            <person name="Bluhm B.H."/>
            <person name="Cannon C."/>
            <person name="Castanera R."/>
            <person name="Culley D.E."/>
            <person name="Daum C."/>
            <person name="Ezra D."/>
            <person name="Gonzalez J.B."/>
            <person name="Henrissat B."/>
            <person name="Kuo A."/>
            <person name="Liang C."/>
            <person name="Lipzen A."/>
            <person name="Lutzoni F."/>
            <person name="Magnuson J."/>
            <person name="Mondo S."/>
            <person name="Nolan M."/>
            <person name="Ohm R."/>
            <person name="Pangilinan J."/>
            <person name="Park H.-J.H."/>
            <person name="Ramirez L."/>
            <person name="Alfaro M."/>
            <person name="Sun H."/>
            <person name="Tritt A."/>
            <person name="Yoshinaga Y."/>
            <person name="Zwiers L.-H.L."/>
            <person name="Turgeon B.G."/>
            <person name="Goodwin S.B."/>
            <person name="Spatafora J.W."/>
            <person name="Crous P.W."/>
            <person name="Grigoriev I.V."/>
        </authorList>
    </citation>
    <scope>NUCLEOTIDE SEQUENCE [LARGE SCALE GENOMIC DNA]</scope>
    <source>
        <strain evidence="2 3">CBS 611.86</strain>
    </source>
</reference>
<dbReference type="Gene3D" id="3.30.559.10">
    <property type="entry name" value="Chloramphenicol acetyltransferase-like domain"/>
    <property type="match status" value="2"/>
</dbReference>
<dbReference type="Proteomes" id="UP000481861">
    <property type="component" value="Unassembled WGS sequence"/>
</dbReference>
<dbReference type="OrthoDB" id="21502at2759"/>
<dbReference type="InterPro" id="IPR023213">
    <property type="entry name" value="CAT-like_dom_sf"/>
</dbReference>
<dbReference type="AlphaFoldDB" id="A0A7C8I491"/>
<gene>
    <name evidence="2" type="ORF">BDV95DRAFT_110092</name>
</gene>
<sequence length="543" mass="59648">MSFLSIFNSFRTKDVAPARVPTDTVIPLHYRDDNTVNRSIGLDFLMQFDDVLDVDKVIGALERLLEKPGWRKLGARMRLNEQGKLEYHVPAQFTPSRPAINLTRATHDMSISDHAIGSQLPRPNGSLQVIRDSSKFVPLFCSPDRPRLLKHYIYTDCAQLSVHVVSFSDATLVSLSWLHTLLDAMGRRALFLAWTVMLEGREADVPDFYGYDFDPLAPLGTATTPSSKPEDETEDDHVDDSAPPTGDFVLRKRQLTGWRKLQFVFNFMWELFMHPAVESAVVIIPPTFFASVRAAALADLRAADPATLVTDTSDPTNPQPFLSDGDVLAAWWIRNIVVAAQPWVATASRTRTICVMNVLGMRDVLARTAPALLPLQGGAAYIANCVTAMHSYFSLHELLALPLGRIAARLRADLVEQSTRPHIEAREAFAKRAVQATGREPLFGGPSGSGDMVISAFSNWTKGRFFETDFRAAVLKPCGRGSGGSAATTGRPTCVLANGTGNRMFSARGSSCCVGRDAGGNWWVGAQLRSKAWANVEKMLEGL</sequence>
<proteinExistence type="predicted"/>
<accession>A0A7C8I491</accession>
<dbReference type="EMBL" id="JAADJZ010000017">
    <property type="protein sequence ID" value="KAF2869026.1"/>
    <property type="molecule type" value="Genomic_DNA"/>
</dbReference>
<evidence type="ECO:0000256" key="1">
    <source>
        <dbReference type="SAM" id="MobiDB-lite"/>
    </source>
</evidence>
<evidence type="ECO:0008006" key="4">
    <source>
        <dbReference type="Google" id="ProtNLM"/>
    </source>
</evidence>
<feature type="region of interest" description="Disordered" evidence="1">
    <location>
        <begin position="220"/>
        <end position="245"/>
    </location>
</feature>
<evidence type="ECO:0000313" key="3">
    <source>
        <dbReference type="Proteomes" id="UP000481861"/>
    </source>
</evidence>
<name>A0A7C8I491_9PLEO</name>
<evidence type="ECO:0000313" key="2">
    <source>
        <dbReference type="EMBL" id="KAF2869026.1"/>
    </source>
</evidence>
<comment type="caution">
    <text evidence="2">The sequence shown here is derived from an EMBL/GenBank/DDBJ whole genome shotgun (WGS) entry which is preliminary data.</text>
</comment>
<organism evidence="2 3">
    <name type="scientific">Massariosphaeria phaeospora</name>
    <dbReference type="NCBI Taxonomy" id="100035"/>
    <lineage>
        <taxon>Eukaryota</taxon>
        <taxon>Fungi</taxon>
        <taxon>Dikarya</taxon>
        <taxon>Ascomycota</taxon>
        <taxon>Pezizomycotina</taxon>
        <taxon>Dothideomycetes</taxon>
        <taxon>Pleosporomycetidae</taxon>
        <taxon>Pleosporales</taxon>
        <taxon>Pleosporales incertae sedis</taxon>
        <taxon>Massariosphaeria</taxon>
    </lineage>
</organism>
<protein>
    <recommendedName>
        <fullName evidence="4">Transferase family-domain-containing protein</fullName>
    </recommendedName>
</protein>
<keyword evidence="3" id="KW-1185">Reference proteome</keyword>